<feature type="transmembrane region" description="Helical" evidence="8">
    <location>
        <begin position="334"/>
        <end position="354"/>
    </location>
</feature>
<evidence type="ECO:0000256" key="5">
    <source>
        <dbReference type="ARBA" id="ARBA00022989"/>
    </source>
</evidence>
<feature type="transmembrane region" description="Helical" evidence="8">
    <location>
        <begin position="189"/>
        <end position="213"/>
    </location>
</feature>
<evidence type="ECO:0000256" key="4">
    <source>
        <dbReference type="ARBA" id="ARBA00022692"/>
    </source>
</evidence>
<keyword evidence="4 8" id="KW-0812">Transmembrane</keyword>
<reference evidence="9" key="1">
    <citation type="submission" date="2021-01" db="EMBL/GenBank/DDBJ databases">
        <title>KCTC 19127 draft genome.</title>
        <authorList>
            <person name="An D."/>
        </authorList>
    </citation>
    <scope>NUCLEOTIDE SEQUENCE</scope>
    <source>
        <strain evidence="9">KCTC 19127</strain>
    </source>
</reference>
<feature type="transmembrane region" description="Helical" evidence="8">
    <location>
        <begin position="108"/>
        <end position="129"/>
    </location>
</feature>
<evidence type="ECO:0000256" key="6">
    <source>
        <dbReference type="ARBA" id="ARBA00023136"/>
    </source>
</evidence>
<organism evidence="9 10">
    <name type="scientific">Nakamurella flavida</name>
    <dbReference type="NCBI Taxonomy" id="363630"/>
    <lineage>
        <taxon>Bacteria</taxon>
        <taxon>Bacillati</taxon>
        <taxon>Actinomycetota</taxon>
        <taxon>Actinomycetes</taxon>
        <taxon>Nakamurellales</taxon>
        <taxon>Nakamurellaceae</taxon>
        <taxon>Nakamurella</taxon>
    </lineage>
</organism>
<feature type="transmembrane region" description="Helical" evidence="8">
    <location>
        <begin position="403"/>
        <end position="426"/>
    </location>
</feature>
<dbReference type="RefSeq" id="WP_205256753.1">
    <property type="nucleotide sequence ID" value="NZ_BAAAPV010000004.1"/>
</dbReference>
<dbReference type="GO" id="GO:0005886">
    <property type="term" value="C:plasma membrane"/>
    <property type="evidence" value="ECO:0007669"/>
    <property type="project" value="UniProtKB-SubCell"/>
</dbReference>
<name>A0A939C0E7_9ACTN</name>
<dbReference type="GO" id="GO:0016758">
    <property type="term" value="F:hexosyltransferase activity"/>
    <property type="evidence" value="ECO:0007669"/>
    <property type="project" value="InterPro"/>
</dbReference>
<keyword evidence="5 8" id="KW-1133">Transmembrane helix</keyword>
<keyword evidence="3" id="KW-0808">Transferase</keyword>
<dbReference type="InterPro" id="IPR018584">
    <property type="entry name" value="GT87"/>
</dbReference>
<evidence type="ECO:0000256" key="2">
    <source>
        <dbReference type="ARBA" id="ARBA00022475"/>
    </source>
</evidence>
<feature type="transmembrane region" description="Helical" evidence="8">
    <location>
        <begin position="135"/>
        <end position="155"/>
    </location>
</feature>
<comment type="similarity">
    <text evidence="7">Belongs to the glycosyltransferase 87 family.</text>
</comment>
<feature type="transmembrane region" description="Helical" evidence="8">
    <location>
        <begin position="220"/>
        <end position="240"/>
    </location>
</feature>
<feature type="transmembrane region" description="Helical" evidence="8">
    <location>
        <begin position="278"/>
        <end position="297"/>
    </location>
</feature>
<keyword evidence="2" id="KW-1003">Cell membrane</keyword>
<dbReference type="AlphaFoldDB" id="A0A939C0E7"/>
<evidence type="ECO:0000256" key="3">
    <source>
        <dbReference type="ARBA" id="ARBA00022679"/>
    </source>
</evidence>
<proteinExistence type="inferred from homology"/>
<keyword evidence="6 8" id="KW-0472">Membrane</keyword>
<feature type="transmembrane region" description="Helical" evidence="8">
    <location>
        <begin position="24"/>
        <end position="45"/>
    </location>
</feature>
<sequence length="448" mass="47611">MTTIERTPSATAALQSWWTALPRAARVILSILPALTAGYAVYLWAHTVVGPHHHQFDLAIYFRAVHFWAAGNDIYDYSQFDPVNISLGYTYPPLAAVLMSPMAATTFAVVKAITLPAIVLSAAACVLLILRERVIIPRGMTVAVVGVVTAIAFLLEPMRQTLGFGQINLFLMLLVLLDVLVLARRGSRFTGVGIGLAMAIKLTPGIFLLYLLVSRQWRAALVALGTAVTATLAAAVVAPAETWRFYTSLLFESDRVGFLGSSANQSINGLLARFTSPLPPSTAVWGLLVLVLLVAGYRRVRSAVAAGDVLAAITLTGLVGVLISPVSWPHHIVWVLPAMVILGSTLIRGVLAAVRSGGPVAPRLRPLIGPAVLVATGVFIWGWDTRIVLGLPDVDYTGLGPLAMLAGSLPMFWTLAALFVLPVTSFPRAALSASSRRVAAGTRGTPTD</sequence>
<evidence type="ECO:0000313" key="10">
    <source>
        <dbReference type="Proteomes" id="UP000663801"/>
    </source>
</evidence>
<dbReference type="Pfam" id="PF09594">
    <property type="entry name" value="GT87"/>
    <property type="match status" value="1"/>
</dbReference>
<feature type="transmembrane region" description="Helical" evidence="8">
    <location>
        <begin position="309"/>
        <end position="328"/>
    </location>
</feature>
<comment type="subcellular location">
    <subcellularLocation>
        <location evidence="1">Cell membrane</location>
        <topology evidence="1">Multi-pass membrane protein</topology>
    </subcellularLocation>
</comment>
<evidence type="ECO:0000256" key="7">
    <source>
        <dbReference type="ARBA" id="ARBA00024033"/>
    </source>
</evidence>
<evidence type="ECO:0000313" key="9">
    <source>
        <dbReference type="EMBL" id="MBM9476638.1"/>
    </source>
</evidence>
<accession>A0A939C0E7</accession>
<gene>
    <name evidence="9" type="ORF">JL107_09305</name>
</gene>
<protein>
    <submittedName>
        <fullName evidence="9">DUF2029 domain-containing protein</fullName>
    </submittedName>
</protein>
<evidence type="ECO:0000256" key="1">
    <source>
        <dbReference type="ARBA" id="ARBA00004651"/>
    </source>
</evidence>
<comment type="caution">
    <text evidence="9">The sequence shown here is derived from an EMBL/GenBank/DDBJ whole genome shotgun (WGS) entry which is preliminary data.</text>
</comment>
<keyword evidence="10" id="KW-1185">Reference proteome</keyword>
<evidence type="ECO:0000256" key="8">
    <source>
        <dbReference type="SAM" id="Phobius"/>
    </source>
</evidence>
<dbReference type="Proteomes" id="UP000663801">
    <property type="component" value="Unassembled WGS sequence"/>
</dbReference>
<dbReference type="EMBL" id="JAERWL010000008">
    <property type="protein sequence ID" value="MBM9476638.1"/>
    <property type="molecule type" value="Genomic_DNA"/>
</dbReference>
<feature type="transmembrane region" description="Helical" evidence="8">
    <location>
        <begin position="167"/>
        <end position="183"/>
    </location>
</feature>
<feature type="transmembrane region" description="Helical" evidence="8">
    <location>
        <begin position="366"/>
        <end position="383"/>
    </location>
</feature>